<sequence length="168" mass="19164">MSDFKKINPSDINESVFDLIGKDWALVTSGNSDKFNTMTISWGGAGIMWGKPVAFTFIRPQRYTFEFIENNGYYTMSFFDEKYRDALKLCGSKSGRDIDKVAETGLTPAFTEDGIPYFAEAKLVLVCKKMYAQFLNGDSIVDNDAVDKWYDNDFHKMYISEIVEVLTK</sequence>
<feature type="domain" description="Flavin reductase like" evidence="2">
    <location>
        <begin position="25"/>
        <end position="165"/>
    </location>
</feature>
<dbReference type="EMBL" id="JACOPS010000003">
    <property type="protein sequence ID" value="MBC5728501.1"/>
    <property type="molecule type" value="Genomic_DNA"/>
</dbReference>
<dbReference type="PANTHER" id="PTHR43567">
    <property type="entry name" value="FLAVOREDOXIN-RELATED-RELATED"/>
    <property type="match status" value="1"/>
</dbReference>
<evidence type="ECO:0000313" key="3">
    <source>
        <dbReference type="EMBL" id="MBC5728501.1"/>
    </source>
</evidence>
<name>A0ABR7HM67_9FIRM</name>
<dbReference type="PANTHER" id="PTHR43567:SF5">
    <property type="entry name" value="HYPOTHETICAL CYTOSOLIC PROTEIN"/>
    <property type="match status" value="1"/>
</dbReference>
<dbReference type="SUPFAM" id="SSF50475">
    <property type="entry name" value="FMN-binding split barrel"/>
    <property type="match status" value="1"/>
</dbReference>
<dbReference type="InterPro" id="IPR002563">
    <property type="entry name" value="Flavin_Rdtase-like_dom"/>
</dbReference>
<dbReference type="RefSeq" id="WP_186935611.1">
    <property type="nucleotide sequence ID" value="NZ_JACOPS010000003.1"/>
</dbReference>
<comment type="similarity">
    <text evidence="1">Belongs to the flavoredoxin family.</text>
</comment>
<evidence type="ECO:0000256" key="1">
    <source>
        <dbReference type="ARBA" id="ARBA00038054"/>
    </source>
</evidence>
<protein>
    <submittedName>
        <fullName evidence="3">Flavin reductase</fullName>
    </submittedName>
</protein>
<dbReference type="Gene3D" id="2.30.110.10">
    <property type="entry name" value="Electron Transport, Fmn-binding Protein, Chain A"/>
    <property type="match status" value="1"/>
</dbReference>
<dbReference type="Proteomes" id="UP000636755">
    <property type="component" value="Unassembled WGS sequence"/>
</dbReference>
<accession>A0ABR7HM67</accession>
<evidence type="ECO:0000259" key="2">
    <source>
        <dbReference type="Pfam" id="PF01613"/>
    </source>
</evidence>
<reference evidence="3 4" key="1">
    <citation type="submission" date="2020-08" db="EMBL/GenBank/DDBJ databases">
        <title>Genome public.</title>
        <authorList>
            <person name="Liu C."/>
            <person name="Sun Q."/>
        </authorList>
    </citation>
    <scope>NUCLEOTIDE SEQUENCE [LARGE SCALE GENOMIC DNA]</scope>
    <source>
        <strain evidence="3 4">NSJ-71</strain>
    </source>
</reference>
<organism evidence="3 4">
    <name type="scientific">Ruminococcus intestinalis</name>
    <dbReference type="NCBI Taxonomy" id="2763066"/>
    <lineage>
        <taxon>Bacteria</taxon>
        <taxon>Bacillati</taxon>
        <taxon>Bacillota</taxon>
        <taxon>Clostridia</taxon>
        <taxon>Eubacteriales</taxon>
        <taxon>Oscillospiraceae</taxon>
        <taxon>Ruminococcus</taxon>
    </lineage>
</organism>
<dbReference type="Pfam" id="PF01613">
    <property type="entry name" value="Flavin_Reduct"/>
    <property type="match status" value="1"/>
</dbReference>
<proteinExistence type="inferred from homology"/>
<gene>
    <name evidence="3" type="ORF">H8R91_08215</name>
</gene>
<evidence type="ECO:0000313" key="4">
    <source>
        <dbReference type="Proteomes" id="UP000636755"/>
    </source>
</evidence>
<dbReference type="InterPro" id="IPR012349">
    <property type="entry name" value="Split_barrel_FMN-bd"/>
</dbReference>
<dbReference type="InterPro" id="IPR052174">
    <property type="entry name" value="Flavoredoxin"/>
</dbReference>
<comment type="caution">
    <text evidence="3">The sequence shown here is derived from an EMBL/GenBank/DDBJ whole genome shotgun (WGS) entry which is preliminary data.</text>
</comment>
<keyword evidence="4" id="KW-1185">Reference proteome</keyword>